<proteinExistence type="predicted"/>
<feature type="region of interest" description="Disordered" evidence="1">
    <location>
        <begin position="37"/>
        <end position="76"/>
    </location>
</feature>
<dbReference type="EMBL" id="OFTC01000033">
    <property type="protein sequence ID" value="SOZ38457.1"/>
    <property type="molecule type" value="Genomic_DNA"/>
</dbReference>
<feature type="compositionally biased region" description="Low complexity" evidence="1">
    <location>
        <begin position="44"/>
        <end position="67"/>
    </location>
</feature>
<dbReference type="AlphaFoldDB" id="A0A375HPY4"/>
<reference evidence="4 5" key="1">
    <citation type="submission" date="2018-01" db="EMBL/GenBank/DDBJ databases">
        <authorList>
            <person name="Clerissi C."/>
        </authorList>
    </citation>
    <scope>NUCLEOTIDE SEQUENCE [LARGE SCALE GENOMIC DNA]</scope>
    <source>
        <strain evidence="2">Cupriavidus taiwanensis STM 6082</strain>
        <strain evidence="3">Cupriavidus taiwanensis STM 6160</strain>
        <plasmid evidence="4">ii</plasmid>
        <plasmid evidence="3">II</plasmid>
    </source>
</reference>
<dbReference type="Proteomes" id="UP000256710">
    <property type="component" value="Unassembled WGS sequence"/>
</dbReference>
<evidence type="ECO:0000313" key="4">
    <source>
        <dbReference type="Proteomes" id="UP000255168"/>
    </source>
</evidence>
<organism evidence="3 4">
    <name type="scientific">Cupriavidus neocaledonicus</name>
    <dbReference type="NCBI Taxonomy" id="1040979"/>
    <lineage>
        <taxon>Bacteria</taxon>
        <taxon>Pseudomonadati</taxon>
        <taxon>Pseudomonadota</taxon>
        <taxon>Betaproteobacteria</taxon>
        <taxon>Burkholderiales</taxon>
        <taxon>Burkholderiaceae</taxon>
        <taxon>Cupriavidus</taxon>
    </lineage>
</organism>
<dbReference type="PROSITE" id="PS51257">
    <property type="entry name" value="PROKAR_LIPOPROTEIN"/>
    <property type="match status" value="1"/>
</dbReference>
<evidence type="ECO:0008006" key="6">
    <source>
        <dbReference type="Google" id="ProtNLM"/>
    </source>
</evidence>
<sequence>MPGKRLPSHHTAVRRAVNLTLAGCAVVLAMAGCERQADRRTATPVPSGTASVAAATAPAPAQRPAQRPAERPPPASAAAAAAVAAAPSRPWFDDILDADGKLVREAYLAIASDYSSDEAIAYRYGPANTRPVATAPTHWQPGDKTFYPHANACYQKEFPKSELDQNLKIIYQLGQLDCSQNDYGSNMGDVIYRADAASDPGVTSLLTLALSAGTVAEKPQLPWVYGHVATDPQLHNHIAANGGELPRRPIAMGRCSEHDCAQALIAFQNGLIASVGSNTASHSAAVKLPAGKVPTAIAITTNSEFALVTVWDTVSFKGQVAVLALGSLADGSKVGGPYDSSAGSWPGLYPGLRNMSNFVFIKLLGFIDLPGMVAPTEVSAVTDFAVMQDNRTQGWLIDPVGRRGASLTMTEVNPATSSVNQRSFTRAGINGRLVSRAGVAAVISKSEKKVIFLDLKPLFDKVNRTYFEGSHAALQATLASTGPGDAQWPPVFAVDNYAPTIVKSVRLPQKPTAVRISILPVPGRAWVATEEGKIRAFSVAGLQSGRNPDPRLIEEMLSVQVGKNPTSMKHHVNLGLGNSNTRLWVVSRGAQKIQLVDMVGLTVEKTLQDSRIVDPITVDETQQNPLLTSVITIADYTGRQVMNYRYAPIALQGGNTPLHIGVGKSGNAPFEFGGAYDVPGKPFDFTQSNVP</sequence>
<keyword evidence="3" id="KW-0614">Plasmid</keyword>
<gene>
    <name evidence="2" type="ORF">CBM2605_B100408</name>
    <name evidence="3" type="ORF">CBM2607_MP20604</name>
</gene>
<protein>
    <recommendedName>
        <fullName evidence="6">Lipoprotein</fullName>
    </recommendedName>
</protein>
<evidence type="ECO:0000256" key="1">
    <source>
        <dbReference type="SAM" id="MobiDB-lite"/>
    </source>
</evidence>
<evidence type="ECO:0000313" key="2">
    <source>
        <dbReference type="EMBL" id="SOZ38457.1"/>
    </source>
</evidence>
<keyword evidence="5" id="KW-1185">Reference proteome</keyword>
<evidence type="ECO:0000313" key="5">
    <source>
        <dbReference type="Proteomes" id="UP000256710"/>
    </source>
</evidence>
<geneLocation type="plasmid" evidence="3">
    <name>II</name>
</geneLocation>
<name>A0A375HPY4_9BURK</name>
<geneLocation type="plasmid" evidence="4">
    <name>ii</name>
</geneLocation>
<evidence type="ECO:0000313" key="3">
    <source>
        <dbReference type="EMBL" id="SPD59952.1"/>
    </source>
</evidence>
<dbReference type="Proteomes" id="UP000255168">
    <property type="component" value="Plasmid II"/>
</dbReference>
<dbReference type="EMBL" id="LT984807">
    <property type="protein sequence ID" value="SPD59952.1"/>
    <property type="molecule type" value="Genomic_DNA"/>
</dbReference>
<accession>A0A375HPY4</accession>